<accession>A0AAV2HA42</accession>
<protein>
    <submittedName>
        <fullName evidence="1">Uncharacterized protein</fullName>
    </submittedName>
</protein>
<evidence type="ECO:0000313" key="2">
    <source>
        <dbReference type="Proteomes" id="UP001497497"/>
    </source>
</evidence>
<reference evidence="1 2" key="1">
    <citation type="submission" date="2024-04" db="EMBL/GenBank/DDBJ databases">
        <authorList>
            <consortium name="Genoscope - CEA"/>
            <person name="William W."/>
        </authorList>
    </citation>
    <scope>NUCLEOTIDE SEQUENCE [LARGE SCALE GENOMIC DNA]</scope>
</reference>
<dbReference type="AlphaFoldDB" id="A0AAV2HA42"/>
<sequence length="73" mass="8298">MGNVRLLGKLIEAGGDLRLHDNDGRGMRDWAVLNPDAKSRLRMLQFLDKTHVYAMTFSGDAVSIDRFTSYARR</sequence>
<keyword evidence="2" id="KW-1185">Reference proteome</keyword>
<dbReference type="EMBL" id="CAXITT010000047">
    <property type="protein sequence ID" value="CAL1529389.1"/>
    <property type="molecule type" value="Genomic_DNA"/>
</dbReference>
<proteinExistence type="predicted"/>
<gene>
    <name evidence="1" type="ORF">GSLYS_00003544001</name>
</gene>
<organism evidence="1 2">
    <name type="scientific">Lymnaea stagnalis</name>
    <name type="common">Great pond snail</name>
    <name type="synonym">Helix stagnalis</name>
    <dbReference type="NCBI Taxonomy" id="6523"/>
    <lineage>
        <taxon>Eukaryota</taxon>
        <taxon>Metazoa</taxon>
        <taxon>Spiralia</taxon>
        <taxon>Lophotrochozoa</taxon>
        <taxon>Mollusca</taxon>
        <taxon>Gastropoda</taxon>
        <taxon>Heterobranchia</taxon>
        <taxon>Euthyneura</taxon>
        <taxon>Panpulmonata</taxon>
        <taxon>Hygrophila</taxon>
        <taxon>Lymnaeoidea</taxon>
        <taxon>Lymnaeidae</taxon>
        <taxon>Lymnaea</taxon>
    </lineage>
</organism>
<name>A0AAV2HA42_LYMST</name>
<dbReference type="Proteomes" id="UP001497497">
    <property type="component" value="Unassembled WGS sequence"/>
</dbReference>
<evidence type="ECO:0000313" key="1">
    <source>
        <dbReference type="EMBL" id="CAL1529389.1"/>
    </source>
</evidence>
<comment type="caution">
    <text evidence="1">The sequence shown here is derived from an EMBL/GenBank/DDBJ whole genome shotgun (WGS) entry which is preliminary data.</text>
</comment>